<dbReference type="GO" id="GO:0008483">
    <property type="term" value="F:transaminase activity"/>
    <property type="evidence" value="ECO:0007669"/>
    <property type="project" value="UniProtKB-KW"/>
</dbReference>
<evidence type="ECO:0000313" key="4">
    <source>
        <dbReference type="EMBL" id="MBI5251719.1"/>
    </source>
</evidence>
<evidence type="ECO:0000259" key="3">
    <source>
        <dbReference type="Pfam" id="PF00155"/>
    </source>
</evidence>
<dbReference type="Proteomes" id="UP000807825">
    <property type="component" value="Unassembled WGS sequence"/>
</dbReference>
<evidence type="ECO:0000256" key="1">
    <source>
        <dbReference type="ARBA" id="ARBA00001933"/>
    </source>
</evidence>
<accession>A0A9D6V560</accession>
<dbReference type="Gene3D" id="3.90.1150.10">
    <property type="entry name" value="Aspartate Aminotransferase, domain 1"/>
    <property type="match status" value="1"/>
</dbReference>
<comment type="caution">
    <text evidence="4">The sequence shown here is derived from an EMBL/GenBank/DDBJ whole genome shotgun (WGS) entry which is preliminary data.</text>
</comment>
<keyword evidence="2" id="KW-0808">Transferase</keyword>
<keyword evidence="4" id="KW-0032">Aminotransferase</keyword>
<dbReference type="InterPro" id="IPR004839">
    <property type="entry name" value="Aminotransferase_I/II_large"/>
</dbReference>
<dbReference type="InterPro" id="IPR015424">
    <property type="entry name" value="PyrdxlP-dep_Trfase"/>
</dbReference>
<dbReference type="PANTHER" id="PTHR13693">
    <property type="entry name" value="CLASS II AMINOTRANSFERASE/8-AMINO-7-OXONONANOATE SYNTHASE"/>
    <property type="match status" value="1"/>
</dbReference>
<dbReference type="EMBL" id="JACRDE010000512">
    <property type="protein sequence ID" value="MBI5251719.1"/>
    <property type="molecule type" value="Genomic_DNA"/>
</dbReference>
<evidence type="ECO:0000256" key="2">
    <source>
        <dbReference type="ARBA" id="ARBA00022679"/>
    </source>
</evidence>
<reference evidence="4" key="1">
    <citation type="submission" date="2020-07" db="EMBL/GenBank/DDBJ databases">
        <title>Huge and variable diversity of episymbiotic CPR bacteria and DPANN archaea in groundwater ecosystems.</title>
        <authorList>
            <person name="He C.Y."/>
            <person name="Keren R."/>
            <person name="Whittaker M."/>
            <person name="Farag I.F."/>
            <person name="Doudna J."/>
            <person name="Cate J.H.D."/>
            <person name="Banfield J.F."/>
        </authorList>
    </citation>
    <scope>NUCLEOTIDE SEQUENCE</scope>
    <source>
        <strain evidence="4">NC_groundwater_1664_Pr3_B-0.1um_52_9</strain>
    </source>
</reference>
<dbReference type="AlphaFoldDB" id="A0A9D6V560"/>
<dbReference type="Gene3D" id="3.40.640.10">
    <property type="entry name" value="Type I PLP-dependent aspartate aminotransferase-like (Major domain)"/>
    <property type="match status" value="1"/>
</dbReference>
<proteinExistence type="predicted"/>
<organism evidence="4 5">
    <name type="scientific">Desulfomonile tiedjei</name>
    <dbReference type="NCBI Taxonomy" id="2358"/>
    <lineage>
        <taxon>Bacteria</taxon>
        <taxon>Pseudomonadati</taxon>
        <taxon>Thermodesulfobacteriota</taxon>
        <taxon>Desulfomonilia</taxon>
        <taxon>Desulfomonilales</taxon>
        <taxon>Desulfomonilaceae</taxon>
        <taxon>Desulfomonile</taxon>
    </lineage>
</organism>
<protein>
    <submittedName>
        <fullName evidence="4">Aminotransferase class I/II-fold pyridoxal phosphate-dependent enzyme</fullName>
    </submittedName>
</protein>
<dbReference type="GO" id="GO:0030170">
    <property type="term" value="F:pyridoxal phosphate binding"/>
    <property type="evidence" value="ECO:0007669"/>
    <property type="project" value="InterPro"/>
</dbReference>
<dbReference type="InterPro" id="IPR015422">
    <property type="entry name" value="PyrdxlP-dep_Trfase_small"/>
</dbReference>
<comment type="cofactor">
    <cofactor evidence="1">
        <name>pyridoxal 5'-phosphate</name>
        <dbReference type="ChEBI" id="CHEBI:597326"/>
    </cofactor>
</comment>
<gene>
    <name evidence="4" type="ORF">HY912_19680</name>
</gene>
<name>A0A9D6V560_9BACT</name>
<evidence type="ECO:0000313" key="5">
    <source>
        <dbReference type="Proteomes" id="UP000807825"/>
    </source>
</evidence>
<dbReference type="InterPro" id="IPR050087">
    <property type="entry name" value="AON_synthase_class-II"/>
</dbReference>
<dbReference type="InterPro" id="IPR015421">
    <property type="entry name" value="PyrdxlP-dep_Trfase_major"/>
</dbReference>
<sequence>MLSTRADSPWASEIEGLRQKSLYRVMPNVSGRPGRIVKINGREALNFSSNNYLGLADHPRIIQGLINGTQMYGAGATASRLIVGNGEAHRELESFIAHWKGVEAAILFGSGYQANVGVLSCLMGRDDLIISDEFNHASIIDGCRLSRSRVMVYPHLDLNRAEDCLRLGGFRRKLVVTESVFSMD</sequence>
<dbReference type="Pfam" id="PF00155">
    <property type="entry name" value="Aminotran_1_2"/>
    <property type="match status" value="1"/>
</dbReference>
<feature type="non-terminal residue" evidence="4">
    <location>
        <position position="184"/>
    </location>
</feature>
<dbReference type="SUPFAM" id="SSF53383">
    <property type="entry name" value="PLP-dependent transferases"/>
    <property type="match status" value="1"/>
</dbReference>
<feature type="domain" description="Aminotransferase class I/classII large" evidence="3">
    <location>
        <begin position="44"/>
        <end position="184"/>
    </location>
</feature>